<accession>A0A7S0B6A1</accession>
<evidence type="ECO:0000313" key="1">
    <source>
        <dbReference type="EMBL" id="CAD8384526.1"/>
    </source>
</evidence>
<dbReference type="PANTHER" id="PTHR10098">
    <property type="entry name" value="RAPSYN-RELATED"/>
    <property type="match status" value="1"/>
</dbReference>
<dbReference type="PANTHER" id="PTHR10098:SF108">
    <property type="entry name" value="TETRATRICOPEPTIDE REPEAT PROTEIN 28"/>
    <property type="match status" value="1"/>
</dbReference>
<dbReference type="SMART" id="SM00028">
    <property type="entry name" value="TPR"/>
    <property type="match status" value="3"/>
</dbReference>
<name>A0A7S0B6A1_9DINO</name>
<dbReference type="InterPro" id="IPR029045">
    <property type="entry name" value="ClpP/crotonase-like_dom_sf"/>
</dbReference>
<dbReference type="Gene3D" id="3.90.226.10">
    <property type="entry name" value="2-enoyl-CoA Hydratase, Chain A, domain 1"/>
    <property type="match status" value="1"/>
</dbReference>
<protein>
    <submittedName>
        <fullName evidence="1">Uncharacterized protein</fullName>
    </submittedName>
</protein>
<organism evidence="1">
    <name type="scientific">Pyrodinium bahamense</name>
    <dbReference type="NCBI Taxonomy" id="73915"/>
    <lineage>
        <taxon>Eukaryota</taxon>
        <taxon>Sar</taxon>
        <taxon>Alveolata</taxon>
        <taxon>Dinophyceae</taxon>
        <taxon>Gonyaulacales</taxon>
        <taxon>Pyrocystaceae</taxon>
        <taxon>Pyrodinium</taxon>
    </lineage>
</organism>
<gene>
    <name evidence="1" type="ORF">PBAH0796_LOCUS28214</name>
</gene>
<dbReference type="EMBL" id="HBEG01046423">
    <property type="protein sequence ID" value="CAD8384526.1"/>
    <property type="molecule type" value="Transcribed_RNA"/>
</dbReference>
<reference evidence="1" key="1">
    <citation type="submission" date="2021-01" db="EMBL/GenBank/DDBJ databases">
        <authorList>
            <person name="Corre E."/>
            <person name="Pelletier E."/>
            <person name="Niang G."/>
            <person name="Scheremetjew M."/>
            <person name="Finn R."/>
            <person name="Kale V."/>
            <person name="Holt S."/>
            <person name="Cochrane G."/>
            <person name="Meng A."/>
            <person name="Brown T."/>
            <person name="Cohen L."/>
        </authorList>
    </citation>
    <scope>NUCLEOTIDE SEQUENCE</scope>
    <source>
        <strain evidence="1">Pbaha01</strain>
    </source>
</reference>
<proteinExistence type="predicted"/>
<dbReference type="InterPro" id="IPR019734">
    <property type="entry name" value="TPR_rpt"/>
</dbReference>
<dbReference type="SUPFAM" id="SSF52096">
    <property type="entry name" value="ClpP/crotonase"/>
    <property type="match status" value="1"/>
</dbReference>
<dbReference type="Gene3D" id="1.25.40.10">
    <property type="entry name" value="Tetratricopeptide repeat domain"/>
    <property type="match status" value="2"/>
</dbReference>
<sequence>MEAALKFATEAFSAAGQFEGEKALKAAVTSLYLRNIPGGEAAKAASEALTAAKKIGKKPEEFVLPTPKADAEAEKLLKAMSRPTESTAGEATQAAKDVLALFRKSGDKEGEAAALNLLANAYLVGGEPATAVKTARMALSIFLEKDNKLAELPILETLMDANLVKKDVDEAMRAAKEIVKITMFLGKKKSAAFALLAVADVTLASGKPGGAVKAAEESAEMFKAEGDTDGQAAAFSTIYRVHRTMSKPASAKKAAQQALQLVKGNKQAEAAASLMVADSQPASKDSLEAAKTAVGLFKGNGDRGGEACAMVALACAYISQAQKQFDEGLTAAQGALNIFKEKGDKAGQALAASTVAMAHMLKEDPPETEKAAKEALAIARESTDSIVEAYANSLLGSCPFVGVVQTPARLLFEENGVALVECSELSTQDSLEAVVQTLHNWSTRGKGVKAVAVHIEGRPCPVSMQCHAVRSGAFLLGLRSAGFPIIGSCVGTISGPSWGMFLATDYRVASLDTVFMCPIWGPPECLPDLVGQATATHLCFSAGPMSALAMLEMSVINQAHKDKESAQRSAMEFAKRVAAFPGIASRQTMCLMSPDVEKYALSFSQWGK</sequence>
<dbReference type="AlphaFoldDB" id="A0A7S0B6A1"/>
<dbReference type="SUPFAM" id="SSF48452">
    <property type="entry name" value="TPR-like"/>
    <property type="match status" value="1"/>
</dbReference>
<dbReference type="InterPro" id="IPR011990">
    <property type="entry name" value="TPR-like_helical_dom_sf"/>
</dbReference>